<feature type="region of interest" description="Disordered" evidence="1">
    <location>
        <begin position="1"/>
        <end position="23"/>
    </location>
</feature>
<protein>
    <submittedName>
        <fullName evidence="2">Uncharacterized protein</fullName>
    </submittedName>
</protein>
<name>A0AAN8HEZ8_9TELE</name>
<organism evidence="2 3">
    <name type="scientific">Champsocephalus esox</name>
    <name type="common">pike icefish</name>
    <dbReference type="NCBI Taxonomy" id="159716"/>
    <lineage>
        <taxon>Eukaryota</taxon>
        <taxon>Metazoa</taxon>
        <taxon>Chordata</taxon>
        <taxon>Craniata</taxon>
        <taxon>Vertebrata</taxon>
        <taxon>Euteleostomi</taxon>
        <taxon>Actinopterygii</taxon>
        <taxon>Neopterygii</taxon>
        <taxon>Teleostei</taxon>
        <taxon>Neoteleostei</taxon>
        <taxon>Acanthomorphata</taxon>
        <taxon>Eupercaria</taxon>
        <taxon>Perciformes</taxon>
        <taxon>Notothenioidei</taxon>
        <taxon>Channichthyidae</taxon>
        <taxon>Champsocephalus</taxon>
    </lineage>
</organism>
<sequence length="86" mass="8662">MSSSSSGLCSSSSSSSGLSGATVGSGRIVLSTCSRTLFSTGLTSRGANQSTTSCLFPEWSAQLFEGGLVSAFGFEPHLLGLTEKSS</sequence>
<gene>
    <name evidence="2" type="ORF">CesoFtcFv8_002679</name>
</gene>
<dbReference type="Proteomes" id="UP001335648">
    <property type="component" value="Unassembled WGS sequence"/>
</dbReference>
<comment type="caution">
    <text evidence="2">The sequence shown here is derived from an EMBL/GenBank/DDBJ whole genome shotgun (WGS) entry which is preliminary data.</text>
</comment>
<reference evidence="2 3" key="1">
    <citation type="journal article" date="2023" name="Mol. Biol. Evol.">
        <title>Genomics of Secondarily Temperate Adaptation in the Only Non-Antarctic Icefish.</title>
        <authorList>
            <person name="Rivera-Colon A.G."/>
            <person name="Rayamajhi N."/>
            <person name="Minhas B.F."/>
            <person name="Madrigal G."/>
            <person name="Bilyk K.T."/>
            <person name="Yoon V."/>
            <person name="Hune M."/>
            <person name="Gregory S."/>
            <person name="Cheng C.H.C."/>
            <person name="Catchen J.M."/>
        </authorList>
    </citation>
    <scope>NUCLEOTIDE SEQUENCE [LARGE SCALE GENOMIC DNA]</scope>
    <source>
        <strain evidence="2">JC2023a</strain>
    </source>
</reference>
<evidence type="ECO:0000313" key="3">
    <source>
        <dbReference type="Proteomes" id="UP001335648"/>
    </source>
</evidence>
<dbReference type="EMBL" id="JAULUE010002047">
    <property type="protein sequence ID" value="KAK5912847.1"/>
    <property type="molecule type" value="Genomic_DNA"/>
</dbReference>
<keyword evidence="3" id="KW-1185">Reference proteome</keyword>
<evidence type="ECO:0000256" key="1">
    <source>
        <dbReference type="SAM" id="MobiDB-lite"/>
    </source>
</evidence>
<dbReference type="AlphaFoldDB" id="A0AAN8HEZ8"/>
<accession>A0AAN8HEZ8</accession>
<proteinExistence type="predicted"/>
<evidence type="ECO:0000313" key="2">
    <source>
        <dbReference type="EMBL" id="KAK5912847.1"/>
    </source>
</evidence>